<dbReference type="InterPro" id="IPR023296">
    <property type="entry name" value="Glyco_hydro_beta-prop_sf"/>
</dbReference>
<sequence>MRIRHVIIALLLPALAWAQDKTGELHRPKIHFSPKKGWMNDPNGMVYFNGTYHLFFQHNPHNTVWGPMHWGHATSKDLIHWKEQPIALYPDTLGTIFSGSAVIDTKNTAGFGKNAMVAIYTNHNHSQEQAGSDKFQNQSIAYSLDEGKTWTKYKGNPVLSNPGIRDFRDPKVSWYEAGKKWIMTLATKDHITFYSSPDLKQWKEESRFGENLGAHGGVWECPDLFPLNDKGKEIWVLIVNINPGGPNGGSATQYFTGSFDGHVFKADHTDIKWLDYGPDEYAGITWSNTPGRRIFLGWMSNWQYANVVPTGNWRSATTIARDLKLVKTGKGYLVASEPVREFNRIGGKVFKAENVSADNYQLTSKAGKLAGAARVSVSLPKAASFTITLSNNQGEQTVIGYDEGKQEYFIDRTKSGETGFEKGFAGRHTVPRFATGDPMNLTLVIDDASVELFADNGLSVMTSIFFPKNTYTDITISGGAQLGKVTYQAL</sequence>
<keyword evidence="5" id="KW-0732">Signal</keyword>
<dbReference type="InterPro" id="IPR013189">
    <property type="entry name" value="Glyco_hydro_32_C"/>
</dbReference>
<evidence type="ECO:0000256" key="4">
    <source>
        <dbReference type="RuleBase" id="RU362110"/>
    </source>
</evidence>
<comment type="similarity">
    <text evidence="1 4">Belongs to the glycosyl hydrolase 32 family.</text>
</comment>
<dbReference type="RefSeq" id="WP_089763617.1">
    <property type="nucleotide sequence ID" value="NZ_BKAT01000033.1"/>
</dbReference>
<name>A0A1H4ESU3_9BACT</name>
<dbReference type="InterPro" id="IPR001362">
    <property type="entry name" value="Glyco_hydro_32"/>
</dbReference>
<dbReference type="EMBL" id="FNRL01000020">
    <property type="protein sequence ID" value="SEA87977.1"/>
    <property type="molecule type" value="Genomic_DNA"/>
</dbReference>
<dbReference type="SMART" id="SM00640">
    <property type="entry name" value="Glyco_32"/>
    <property type="match status" value="1"/>
</dbReference>
<dbReference type="Pfam" id="PF08244">
    <property type="entry name" value="Glyco_hydro_32C"/>
    <property type="match status" value="1"/>
</dbReference>
<feature type="signal peptide" evidence="5">
    <location>
        <begin position="1"/>
        <end position="18"/>
    </location>
</feature>
<dbReference type="SUPFAM" id="SSF49899">
    <property type="entry name" value="Concanavalin A-like lectins/glucanases"/>
    <property type="match status" value="1"/>
</dbReference>
<evidence type="ECO:0000256" key="2">
    <source>
        <dbReference type="ARBA" id="ARBA00022801"/>
    </source>
</evidence>
<feature type="domain" description="Glycosyl hydrolase family 32 N-terminal" evidence="6">
    <location>
        <begin position="31"/>
        <end position="332"/>
    </location>
</feature>
<keyword evidence="3 4" id="KW-0326">Glycosidase</keyword>
<evidence type="ECO:0000256" key="1">
    <source>
        <dbReference type="ARBA" id="ARBA00009902"/>
    </source>
</evidence>
<evidence type="ECO:0000313" key="8">
    <source>
        <dbReference type="EMBL" id="SEA87977.1"/>
    </source>
</evidence>
<dbReference type="PANTHER" id="PTHR42800">
    <property type="entry name" value="EXOINULINASE INUD (AFU_ORTHOLOGUE AFUA_5G00480)"/>
    <property type="match status" value="1"/>
</dbReference>
<dbReference type="Gene3D" id="2.60.120.560">
    <property type="entry name" value="Exo-inulinase, domain 1"/>
    <property type="match status" value="1"/>
</dbReference>
<dbReference type="GO" id="GO:0005987">
    <property type="term" value="P:sucrose catabolic process"/>
    <property type="evidence" value="ECO:0007669"/>
    <property type="project" value="TreeGrafter"/>
</dbReference>
<dbReference type="PROSITE" id="PS00609">
    <property type="entry name" value="GLYCOSYL_HYDROL_F32"/>
    <property type="match status" value="1"/>
</dbReference>
<dbReference type="PANTHER" id="PTHR42800:SF1">
    <property type="entry name" value="EXOINULINASE INUD (AFU_ORTHOLOGUE AFUA_5G00480)"/>
    <property type="match status" value="1"/>
</dbReference>
<dbReference type="Pfam" id="PF00251">
    <property type="entry name" value="Glyco_hydro_32N"/>
    <property type="match status" value="1"/>
</dbReference>
<organism evidence="8 9">
    <name type="scientific">Chitinophaga terrae</name>
    <name type="common">ex Kim and Jung 2007</name>
    <dbReference type="NCBI Taxonomy" id="408074"/>
    <lineage>
        <taxon>Bacteria</taxon>
        <taxon>Pseudomonadati</taxon>
        <taxon>Bacteroidota</taxon>
        <taxon>Chitinophagia</taxon>
        <taxon>Chitinophagales</taxon>
        <taxon>Chitinophagaceae</taxon>
        <taxon>Chitinophaga</taxon>
    </lineage>
</organism>
<accession>A0A1H4ESU3</accession>
<evidence type="ECO:0000256" key="3">
    <source>
        <dbReference type="ARBA" id="ARBA00023295"/>
    </source>
</evidence>
<dbReference type="OrthoDB" id="9759709at2"/>
<evidence type="ECO:0000259" key="7">
    <source>
        <dbReference type="Pfam" id="PF08244"/>
    </source>
</evidence>
<evidence type="ECO:0000259" key="6">
    <source>
        <dbReference type="Pfam" id="PF00251"/>
    </source>
</evidence>
<dbReference type="Gene3D" id="2.115.10.20">
    <property type="entry name" value="Glycosyl hydrolase domain, family 43"/>
    <property type="match status" value="1"/>
</dbReference>
<feature type="chain" id="PRO_5011456611" evidence="5">
    <location>
        <begin position="19"/>
        <end position="490"/>
    </location>
</feature>
<proteinExistence type="inferred from homology"/>
<keyword evidence="2 4" id="KW-0378">Hydrolase</keyword>
<dbReference type="InterPro" id="IPR018053">
    <property type="entry name" value="Glyco_hydro_32_AS"/>
</dbReference>
<gene>
    <name evidence="8" type="ORF">SAMN05660909_03918</name>
</gene>
<feature type="domain" description="Glycosyl hydrolase family 32 C-terminal" evidence="7">
    <location>
        <begin position="364"/>
        <end position="476"/>
    </location>
</feature>
<evidence type="ECO:0000256" key="5">
    <source>
        <dbReference type="SAM" id="SignalP"/>
    </source>
</evidence>
<dbReference type="GO" id="GO:0005737">
    <property type="term" value="C:cytoplasm"/>
    <property type="evidence" value="ECO:0007669"/>
    <property type="project" value="TreeGrafter"/>
</dbReference>
<dbReference type="STRING" id="408074.SAMN05660909_03918"/>
<dbReference type="InterPro" id="IPR013148">
    <property type="entry name" value="Glyco_hydro_32_N"/>
</dbReference>
<dbReference type="SUPFAM" id="SSF75005">
    <property type="entry name" value="Arabinanase/levansucrase/invertase"/>
    <property type="match status" value="1"/>
</dbReference>
<dbReference type="CDD" id="cd18622">
    <property type="entry name" value="GH32_Inu-like"/>
    <property type="match status" value="1"/>
</dbReference>
<dbReference type="InterPro" id="IPR013320">
    <property type="entry name" value="ConA-like_dom_sf"/>
</dbReference>
<dbReference type="GO" id="GO:0004575">
    <property type="term" value="F:sucrose alpha-glucosidase activity"/>
    <property type="evidence" value="ECO:0007669"/>
    <property type="project" value="TreeGrafter"/>
</dbReference>
<dbReference type="Proteomes" id="UP000199656">
    <property type="component" value="Unassembled WGS sequence"/>
</dbReference>
<reference evidence="9" key="1">
    <citation type="submission" date="2016-10" db="EMBL/GenBank/DDBJ databases">
        <authorList>
            <person name="Varghese N."/>
            <person name="Submissions S."/>
        </authorList>
    </citation>
    <scope>NUCLEOTIDE SEQUENCE [LARGE SCALE GENOMIC DNA]</scope>
    <source>
        <strain evidence="9">DSM 23920</strain>
    </source>
</reference>
<evidence type="ECO:0000313" key="9">
    <source>
        <dbReference type="Proteomes" id="UP000199656"/>
    </source>
</evidence>
<dbReference type="AlphaFoldDB" id="A0A1H4ESU3"/>
<keyword evidence="9" id="KW-1185">Reference proteome</keyword>
<protein>
    <submittedName>
        <fullName evidence="8">Fructan beta-fructosidase</fullName>
    </submittedName>
</protein>